<dbReference type="Proteomes" id="UP001490816">
    <property type="component" value="Unassembled WGS sequence"/>
</dbReference>
<keyword evidence="3" id="KW-1185">Reference proteome</keyword>
<evidence type="ECO:0000313" key="2">
    <source>
        <dbReference type="EMBL" id="MEQ2469214.1"/>
    </source>
</evidence>
<dbReference type="EMBL" id="JBBMEZ010000004">
    <property type="protein sequence ID" value="MEQ2469214.1"/>
    <property type="molecule type" value="Genomic_DNA"/>
</dbReference>
<evidence type="ECO:0000256" key="1">
    <source>
        <dbReference type="SAM" id="Phobius"/>
    </source>
</evidence>
<keyword evidence="1" id="KW-0472">Membrane</keyword>
<gene>
    <name evidence="2" type="ORF">WMO39_02525</name>
</gene>
<reference evidence="2 3" key="1">
    <citation type="submission" date="2024-03" db="EMBL/GenBank/DDBJ databases">
        <title>Human intestinal bacterial collection.</title>
        <authorList>
            <person name="Pauvert C."/>
            <person name="Hitch T.C.A."/>
            <person name="Clavel T."/>
        </authorList>
    </citation>
    <scope>NUCLEOTIDE SEQUENCE [LARGE SCALE GENOMIC DNA]</scope>
    <source>
        <strain evidence="2 3">CLA-JM-H38</strain>
    </source>
</reference>
<protein>
    <submittedName>
        <fullName evidence="2">Uncharacterized protein</fullName>
    </submittedName>
</protein>
<proteinExistence type="predicted"/>
<dbReference type="RefSeq" id="WP_015523528.1">
    <property type="nucleotide sequence ID" value="NZ_JBBMEZ010000004.1"/>
</dbReference>
<keyword evidence="1" id="KW-1133">Transmembrane helix</keyword>
<accession>A0ABV1F755</accession>
<evidence type="ECO:0000313" key="3">
    <source>
        <dbReference type="Proteomes" id="UP001490816"/>
    </source>
</evidence>
<feature type="transmembrane region" description="Helical" evidence="1">
    <location>
        <begin position="7"/>
        <end position="29"/>
    </location>
</feature>
<keyword evidence="1" id="KW-0812">Transmembrane</keyword>
<sequence length="163" mass="19132">MKKSSKIIAAIFITLLSLILIVSAFLLLFEGIKLSYDPSDESKSLDYYDIDDVKYYVYQQKVAVTMNGDNDSLDVRTGKYRDNWLNDSSENVLKGKFEKVGWNDDKLYILSDDKYYEFDINSYEIPKNYNGSSLETAYSLKEYSKSQFEKNFKNFDSFDWYDN</sequence>
<name>A0ABV1F755_9FIRM</name>
<organism evidence="2 3">
    <name type="scientific">Ruminococcoides intestinale</name>
    <dbReference type="NCBI Taxonomy" id="3133162"/>
    <lineage>
        <taxon>Bacteria</taxon>
        <taxon>Bacillati</taxon>
        <taxon>Bacillota</taxon>
        <taxon>Clostridia</taxon>
        <taxon>Eubacteriales</taxon>
        <taxon>Oscillospiraceae</taxon>
        <taxon>Ruminococcoides</taxon>
    </lineage>
</organism>
<comment type="caution">
    <text evidence="2">The sequence shown here is derived from an EMBL/GenBank/DDBJ whole genome shotgun (WGS) entry which is preliminary data.</text>
</comment>